<gene>
    <name evidence="5" type="ORF">METZ01_LOCUS70795</name>
</gene>
<evidence type="ECO:0000256" key="3">
    <source>
        <dbReference type="ARBA" id="ARBA00023098"/>
    </source>
</evidence>
<dbReference type="Pfam" id="PF01734">
    <property type="entry name" value="Patatin"/>
    <property type="match status" value="1"/>
</dbReference>
<dbReference type="PANTHER" id="PTHR14226">
    <property type="entry name" value="NEUROPATHY TARGET ESTERASE/SWISS CHEESE D.MELANOGASTER"/>
    <property type="match status" value="1"/>
</dbReference>
<dbReference type="InterPro" id="IPR050301">
    <property type="entry name" value="NTE"/>
</dbReference>
<keyword evidence="2" id="KW-0442">Lipid degradation</keyword>
<name>A0A381TR20_9ZZZZ</name>
<protein>
    <recommendedName>
        <fullName evidence="4">PNPLA domain-containing protein</fullName>
    </recommendedName>
</protein>
<keyword evidence="1" id="KW-0378">Hydrolase</keyword>
<evidence type="ECO:0000256" key="2">
    <source>
        <dbReference type="ARBA" id="ARBA00022963"/>
    </source>
</evidence>
<keyword evidence="3" id="KW-0443">Lipid metabolism</keyword>
<proteinExistence type="predicted"/>
<sequence>MLRKALILPGAGARGAYQVGVLKAISSVLPNKAPNPFAVISGTSAGAINAAVIASRASRFSLAVKEMERVWVNFTADQVYRSDGWTMLQSSLQFFFATLGLQKPRALLNNTPLEELLARDIKFANIQRAIDRGHLEALTVTASAYSSAQSVSFFQGRQGLKPWARVRRCGRPTVIGLSHLMASAAVPFIFPAVKIGAEYYGDGAMRQSAPLSSAIHLGADRVLVIGVGDEYPDPEKTGCAPPEIPSFAHLAGYMLDTLFMDGLYADLERLERINRILEKISHDNSKGEDSELRSVDTLIISPKRDIRSIAERHLHELPRAIRLLLRGVGAMNRSGMQLTSYLLFESGFTTELINMGFRDAMDVRIDIKDFFS</sequence>
<dbReference type="GO" id="GO:0016042">
    <property type="term" value="P:lipid catabolic process"/>
    <property type="evidence" value="ECO:0007669"/>
    <property type="project" value="UniProtKB-KW"/>
</dbReference>
<dbReference type="EMBL" id="UINC01004939">
    <property type="protein sequence ID" value="SVA17941.1"/>
    <property type="molecule type" value="Genomic_DNA"/>
</dbReference>
<accession>A0A381TR20</accession>
<organism evidence="5">
    <name type="scientific">marine metagenome</name>
    <dbReference type="NCBI Taxonomy" id="408172"/>
    <lineage>
        <taxon>unclassified sequences</taxon>
        <taxon>metagenomes</taxon>
        <taxon>ecological metagenomes</taxon>
    </lineage>
</organism>
<dbReference type="PROSITE" id="PS51635">
    <property type="entry name" value="PNPLA"/>
    <property type="match status" value="1"/>
</dbReference>
<reference evidence="5" key="1">
    <citation type="submission" date="2018-05" db="EMBL/GenBank/DDBJ databases">
        <authorList>
            <person name="Lanie J.A."/>
            <person name="Ng W.-L."/>
            <person name="Kazmierczak K.M."/>
            <person name="Andrzejewski T.M."/>
            <person name="Davidsen T.M."/>
            <person name="Wayne K.J."/>
            <person name="Tettelin H."/>
            <person name="Glass J.I."/>
            <person name="Rusch D."/>
            <person name="Podicherti R."/>
            <person name="Tsui H.-C.T."/>
            <person name="Winkler M.E."/>
        </authorList>
    </citation>
    <scope>NUCLEOTIDE SEQUENCE</scope>
</reference>
<feature type="domain" description="PNPLA" evidence="4">
    <location>
        <begin position="6"/>
        <end position="215"/>
    </location>
</feature>
<dbReference type="SUPFAM" id="SSF52151">
    <property type="entry name" value="FabD/lysophospholipase-like"/>
    <property type="match status" value="1"/>
</dbReference>
<dbReference type="InterPro" id="IPR016035">
    <property type="entry name" value="Acyl_Trfase/lysoPLipase"/>
</dbReference>
<dbReference type="GO" id="GO:0016787">
    <property type="term" value="F:hydrolase activity"/>
    <property type="evidence" value="ECO:0007669"/>
    <property type="project" value="UniProtKB-KW"/>
</dbReference>
<dbReference type="Gene3D" id="3.40.1090.10">
    <property type="entry name" value="Cytosolic phospholipase A2 catalytic domain"/>
    <property type="match status" value="1"/>
</dbReference>
<dbReference type="PANTHER" id="PTHR14226:SF57">
    <property type="entry name" value="BLR7027 PROTEIN"/>
    <property type="match status" value="1"/>
</dbReference>
<evidence type="ECO:0000259" key="4">
    <source>
        <dbReference type="PROSITE" id="PS51635"/>
    </source>
</evidence>
<dbReference type="InterPro" id="IPR002641">
    <property type="entry name" value="PNPLA_dom"/>
</dbReference>
<evidence type="ECO:0000313" key="5">
    <source>
        <dbReference type="EMBL" id="SVA17941.1"/>
    </source>
</evidence>
<evidence type="ECO:0000256" key="1">
    <source>
        <dbReference type="ARBA" id="ARBA00022801"/>
    </source>
</evidence>
<dbReference type="AlphaFoldDB" id="A0A381TR20"/>